<keyword evidence="2" id="KW-1185">Reference proteome</keyword>
<proteinExistence type="predicted"/>
<evidence type="ECO:0000313" key="2">
    <source>
        <dbReference type="Proteomes" id="UP000032141"/>
    </source>
</evidence>
<protein>
    <submittedName>
        <fullName evidence="1">Uncharacterized protein</fullName>
    </submittedName>
</protein>
<dbReference type="AlphaFoldDB" id="A0A0D3AGB6"/>
<reference evidence="1" key="2">
    <citation type="submission" date="2015-06" db="UniProtKB">
        <authorList>
            <consortium name="EnsemblPlants"/>
        </authorList>
    </citation>
    <scope>IDENTIFICATION</scope>
</reference>
<sequence>MVCESNRHEESLVEFHWRHFIAEPSRRIHGQVSLASFHVMFFCSETYGIH</sequence>
<dbReference type="Gramene" id="Bo20704s010.1">
    <property type="protein sequence ID" value="Bo20704s010.1"/>
    <property type="gene ID" value="Bo20704s010"/>
</dbReference>
<dbReference type="Proteomes" id="UP000032141">
    <property type="component" value="Unassembled WGS sequence"/>
</dbReference>
<dbReference type="HOGENOM" id="CLU_3127168_0_0_1"/>
<organism evidence="1 2">
    <name type="scientific">Brassica oleracea var. oleracea</name>
    <dbReference type="NCBI Taxonomy" id="109376"/>
    <lineage>
        <taxon>Eukaryota</taxon>
        <taxon>Viridiplantae</taxon>
        <taxon>Streptophyta</taxon>
        <taxon>Embryophyta</taxon>
        <taxon>Tracheophyta</taxon>
        <taxon>Spermatophyta</taxon>
        <taxon>Magnoliopsida</taxon>
        <taxon>eudicotyledons</taxon>
        <taxon>Gunneridae</taxon>
        <taxon>Pentapetalae</taxon>
        <taxon>rosids</taxon>
        <taxon>malvids</taxon>
        <taxon>Brassicales</taxon>
        <taxon>Brassicaceae</taxon>
        <taxon>Brassiceae</taxon>
        <taxon>Brassica</taxon>
    </lineage>
</organism>
<dbReference type="EnsemblPlants" id="Bo20704s010.1">
    <property type="protein sequence ID" value="Bo20704s010.1"/>
    <property type="gene ID" value="Bo20704s010"/>
</dbReference>
<accession>A0A0D3AGB6</accession>
<evidence type="ECO:0000313" key="1">
    <source>
        <dbReference type="EnsemblPlants" id="Bo20704s010.1"/>
    </source>
</evidence>
<name>A0A0D3AGB6_BRAOL</name>
<reference evidence="1" key="1">
    <citation type="journal article" date="2014" name="Genome Biol.">
        <title>Transcriptome and methylome profiling reveals relics of genome dominance in the mesopolyploid Brassica oleracea.</title>
        <authorList>
            <person name="Parkin I.A."/>
            <person name="Koh C."/>
            <person name="Tang H."/>
            <person name="Robinson S.J."/>
            <person name="Kagale S."/>
            <person name="Clarke W.E."/>
            <person name="Town C.D."/>
            <person name="Nixon J."/>
            <person name="Krishnakumar V."/>
            <person name="Bidwell S.L."/>
            <person name="Denoeud F."/>
            <person name="Belcram H."/>
            <person name="Links M.G."/>
            <person name="Just J."/>
            <person name="Clarke C."/>
            <person name="Bender T."/>
            <person name="Huebert T."/>
            <person name="Mason A.S."/>
            <person name="Pires J.C."/>
            <person name="Barker G."/>
            <person name="Moore J."/>
            <person name="Walley P.G."/>
            <person name="Manoli S."/>
            <person name="Batley J."/>
            <person name="Edwards D."/>
            <person name="Nelson M.N."/>
            <person name="Wang X."/>
            <person name="Paterson A.H."/>
            <person name="King G."/>
            <person name="Bancroft I."/>
            <person name="Chalhoub B."/>
            <person name="Sharpe A.G."/>
        </authorList>
    </citation>
    <scope>NUCLEOTIDE SEQUENCE [LARGE SCALE GENOMIC DNA]</scope>
    <source>
        <strain evidence="1">cv. TO1000</strain>
    </source>
</reference>